<evidence type="ECO:0000313" key="3">
    <source>
        <dbReference type="EMBL" id="KAL3809287.1"/>
    </source>
</evidence>
<dbReference type="PROSITE" id="PS50191">
    <property type="entry name" value="CRAL_TRIO"/>
    <property type="match status" value="1"/>
</dbReference>
<dbReference type="InterPro" id="IPR001251">
    <property type="entry name" value="CRAL-TRIO_dom"/>
</dbReference>
<sequence>HRNASSSSACDNGKRGGGRRQGGNEREETLARRCGIRVGNIIVAVNGLGYHRFRPDYESKDDLEDVTLGRDLINMNDKDDDNDGGNGGRGEEEEEEDGRGDAMNWMDDVNDEDDGDGGQTMMMGDKYMRDMERDQCWCNEKEGRKIDKACVVTSSSSGKSYDKLLLHICNIKSASSTSKSSSSPKNKNVVYNPLILLLEQYSWDSRVHSWKWQRPDGHGCDTKTREVLIGIFPIDLTFLSLLHLFRSRAVSVIDQQWETAMAKDHSNVDDVNCGGDDNVKALVLYIPFKTLQQSGVDTDISYDTLSDNTIRAFVVYTEMLLSKSPDPGSLKMSHFVDLTNISLKDSILGSLCPLLSESLLKLYGVFKLNYPKTLKRLVVYPVPKLLVKAMNAMLTFVNVHMRKKFVVNNY</sequence>
<feature type="region of interest" description="Disordered" evidence="1">
    <location>
        <begin position="1"/>
        <end position="29"/>
    </location>
</feature>
<dbReference type="SUPFAM" id="SSF52087">
    <property type="entry name" value="CRAL/TRIO domain"/>
    <property type="match status" value="1"/>
</dbReference>
<proteinExistence type="predicted"/>
<comment type="caution">
    <text evidence="3">The sequence shown here is derived from an EMBL/GenBank/DDBJ whole genome shotgun (WGS) entry which is preliminary data.</text>
</comment>
<dbReference type="Proteomes" id="UP001530377">
    <property type="component" value="Unassembled WGS sequence"/>
</dbReference>
<evidence type="ECO:0000259" key="2">
    <source>
        <dbReference type="PROSITE" id="PS50191"/>
    </source>
</evidence>
<reference evidence="3 4" key="1">
    <citation type="submission" date="2024-10" db="EMBL/GenBank/DDBJ databases">
        <title>Updated reference genomes for cyclostephanoid diatoms.</title>
        <authorList>
            <person name="Roberts W.R."/>
            <person name="Alverson A.J."/>
        </authorList>
    </citation>
    <scope>NUCLEOTIDE SEQUENCE [LARGE SCALE GENOMIC DNA]</scope>
    <source>
        <strain evidence="3 4">AJA228-03</strain>
    </source>
</reference>
<accession>A0ABD3RA84</accession>
<feature type="domain" description="CRAL-TRIO" evidence="2">
    <location>
        <begin position="275"/>
        <end position="410"/>
    </location>
</feature>
<name>A0ABD3RA84_9STRA</name>
<dbReference type="InterPro" id="IPR036865">
    <property type="entry name" value="CRAL-TRIO_dom_sf"/>
</dbReference>
<feature type="region of interest" description="Disordered" evidence="1">
    <location>
        <begin position="71"/>
        <end position="118"/>
    </location>
</feature>
<gene>
    <name evidence="3" type="ORF">ACHAXA_001664</name>
</gene>
<feature type="non-terminal residue" evidence="3">
    <location>
        <position position="1"/>
    </location>
</feature>
<dbReference type="Pfam" id="PF00650">
    <property type="entry name" value="CRAL_TRIO"/>
    <property type="match status" value="1"/>
</dbReference>
<organism evidence="3 4">
    <name type="scientific">Cyclostephanos tholiformis</name>
    <dbReference type="NCBI Taxonomy" id="382380"/>
    <lineage>
        <taxon>Eukaryota</taxon>
        <taxon>Sar</taxon>
        <taxon>Stramenopiles</taxon>
        <taxon>Ochrophyta</taxon>
        <taxon>Bacillariophyta</taxon>
        <taxon>Coscinodiscophyceae</taxon>
        <taxon>Thalassiosirophycidae</taxon>
        <taxon>Stephanodiscales</taxon>
        <taxon>Stephanodiscaceae</taxon>
        <taxon>Cyclostephanos</taxon>
    </lineage>
</organism>
<evidence type="ECO:0000313" key="4">
    <source>
        <dbReference type="Proteomes" id="UP001530377"/>
    </source>
</evidence>
<dbReference type="Gene3D" id="3.40.525.10">
    <property type="entry name" value="CRAL-TRIO lipid binding domain"/>
    <property type="match status" value="1"/>
</dbReference>
<dbReference type="CDD" id="cd00170">
    <property type="entry name" value="SEC14"/>
    <property type="match status" value="1"/>
</dbReference>
<dbReference type="EMBL" id="JALLPB020000421">
    <property type="protein sequence ID" value="KAL3809287.1"/>
    <property type="molecule type" value="Genomic_DNA"/>
</dbReference>
<evidence type="ECO:0000256" key="1">
    <source>
        <dbReference type="SAM" id="MobiDB-lite"/>
    </source>
</evidence>
<feature type="compositionally biased region" description="Polar residues" evidence="1">
    <location>
        <begin position="1"/>
        <end position="10"/>
    </location>
</feature>
<protein>
    <recommendedName>
        <fullName evidence="2">CRAL-TRIO domain-containing protein</fullName>
    </recommendedName>
</protein>
<dbReference type="AlphaFoldDB" id="A0ABD3RA84"/>
<keyword evidence="4" id="KW-1185">Reference proteome</keyword>